<feature type="compositionally biased region" description="Polar residues" evidence="1">
    <location>
        <begin position="46"/>
        <end position="59"/>
    </location>
</feature>
<name>A0A2A2IGS8_9BACI</name>
<accession>A0A2A2IGS8</accession>
<proteinExistence type="predicted"/>
<evidence type="ECO:0000313" key="2">
    <source>
        <dbReference type="EMBL" id="PAV30454.1"/>
    </source>
</evidence>
<keyword evidence="3" id="KW-1185">Reference proteome</keyword>
<sequence length="90" mass="9718">MFPPLVFGLLPMNCISNQYSNLNYLTSSGERRAVTPAGTKVFGGASNRSPSTSLKTPQSGFLEEAEAVPAESIRPERSRTAIIANTYSKH</sequence>
<evidence type="ECO:0000313" key="3">
    <source>
        <dbReference type="Proteomes" id="UP000218887"/>
    </source>
</evidence>
<dbReference type="AlphaFoldDB" id="A0A2A2IGS8"/>
<reference evidence="2 3" key="1">
    <citation type="submission" date="2017-08" db="EMBL/GenBank/DDBJ databases">
        <title>Virgibacillus indicus sp. nov. and Virgibacillus profoundi sp. nov, two moderately halophilic bacteria isolated from marine sediment by using the Microfluidic Streak Plate.</title>
        <authorList>
            <person name="Xu B."/>
            <person name="Hu B."/>
            <person name="Wang J."/>
            <person name="Zhu Y."/>
            <person name="Huang L."/>
            <person name="Du W."/>
            <person name="Huang Y."/>
        </authorList>
    </citation>
    <scope>NUCLEOTIDE SEQUENCE [LARGE SCALE GENOMIC DNA]</scope>
    <source>
        <strain evidence="2 3">IO3-P3-H5</strain>
    </source>
</reference>
<protein>
    <submittedName>
        <fullName evidence="2">Uncharacterized protein</fullName>
    </submittedName>
</protein>
<feature type="region of interest" description="Disordered" evidence="1">
    <location>
        <begin position="41"/>
        <end position="73"/>
    </location>
</feature>
<gene>
    <name evidence="2" type="ORF">CIL05_04935</name>
</gene>
<comment type="caution">
    <text evidence="2">The sequence shown here is derived from an EMBL/GenBank/DDBJ whole genome shotgun (WGS) entry which is preliminary data.</text>
</comment>
<dbReference type="EMBL" id="NPOA01000003">
    <property type="protein sequence ID" value="PAV30454.1"/>
    <property type="molecule type" value="Genomic_DNA"/>
</dbReference>
<organism evidence="2 3">
    <name type="scientific">Virgibacillus profundi</name>
    <dbReference type="NCBI Taxonomy" id="2024555"/>
    <lineage>
        <taxon>Bacteria</taxon>
        <taxon>Bacillati</taxon>
        <taxon>Bacillota</taxon>
        <taxon>Bacilli</taxon>
        <taxon>Bacillales</taxon>
        <taxon>Bacillaceae</taxon>
        <taxon>Virgibacillus</taxon>
    </lineage>
</organism>
<evidence type="ECO:0000256" key="1">
    <source>
        <dbReference type="SAM" id="MobiDB-lite"/>
    </source>
</evidence>
<dbReference type="Proteomes" id="UP000218887">
    <property type="component" value="Unassembled WGS sequence"/>
</dbReference>